<feature type="region of interest" description="Disordered" evidence="4">
    <location>
        <begin position="407"/>
        <end position="427"/>
    </location>
</feature>
<protein>
    <recommendedName>
        <fullName evidence="2">Dynein axonemal intermediate chain 7</fullName>
    </recommendedName>
</protein>
<dbReference type="PANTHER" id="PTHR20929">
    <property type="entry name" value="LUNG ADENOMA SUSCEPTIBILITY 1-RELATED"/>
    <property type="match status" value="1"/>
</dbReference>
<dbReference type="Proteomes" id="UP001623349">
    <property type="component" value="Unassembled WGS sequence"/>
</dbReference>
<comment type="caution">
    <text evidence="6">The sequence shown here is derived from an EMBL/GenBank/DDBJ whole genome shotgun (WGS) entry which is preliminary data.</text>
</comment>
<evidence type="ECO:0000256" key="4">
    <source>
        <dbReference type="SAM" id="MobiDB-lite"/>
    </source>
</evidence>
<feature type="domain" description="IC97/Casc1 N-terminal" evidence="5">
    <location>
        <begin position="215"/>
        <end position="335"/>
    </location>
</feature>
<sequence length="864" mass="99735">MWTSSIITLVGGKFEYIPCVGWLEAGDTKENMGAFLRQSVKQSNNHKLYQEYVKCLKRHSLLQMLYQKADGRTGLLGNLRIVLWENAYNFGPKPKKSPSKKKMTKAERLRLLQEEEERRLKEEEEARLKFEKEEQERLEIQRIEREKWNLLEKKDLERRSEEFEELALLEGCFPEAEKQKREMRALAQMKTEQLDYLAKDAVEVEDSSFDSGLTGWKHYTQCDGSPDPWVAQEMNTFISLWEEEKNETFEQVMEKSKLVLSLIEKLKLILLETPSCDMDSKTVLQHQGTILRLQELLSMKQASNLADLDTGNMEKVIKDENVTLYVWANLKKNPRHRSVRFSETQIGFEIPRILATSNVALRLLHTRYDHITPLLPMAAAEEKQGPGVAEQFEDKESAEKAITEEKLLTEEKTANEDEQPKTEQEKELNLVQEEETKYEAIEDTVLQRTYDFVEEDSHATQMELERKLLSEAVSAAQLRLVENVVEMPEALEAHQVDLCHFFPLGGVYHLDILELPPQCKPVKGWVLVEIRQEGLQRFTYPPEITDEPDPESAFPPIEVTVEIHESVIFFERPKVVRWDNEGKLWRSDGISGVYYNREDRLLTFSMDTLGPVTLIQDAHVNMPYQSWELSPIGPSKVLLIVKTVFIELQIHIKETLCMLASLKLRGKAREFHLKGKWLAPVPFILALKESGLNIFPAVYSHFYVVVNNKVPQLELKAYRQMALLSCAFSFGWSKWNMVCNSTRVVFRMVPVTPSVPTAVPGYSISTRVPSGAGSVREHLSEEMEYGTWSLIMFSGDRAQVLKMQEESDRFSETLKEGTEFHSTLYHMMKDFASPVAMERVRLADCQFVDSVCYMLLSIRVLSYS</sequence>
<feature type="domain" description="IC97/Casc1 N-terminal" evidence="5">
    <location>
        <begin position="118"/>
        <end position="188"/>
    </location>
</feature>
<proteinExistence type="inferred from homology"/>
<dbReference type="PRINTS" id="PR02043">
    <property type="entry name" value="CANCERSCCP1"/>
</dbReference>
<keyword evidence="7" id="KW-1185">Reference proteome</keyword>
<evidence type="ECO:0000313" key="6">
    <source>
        <dbReference type="EMBL" id="GAB1291427.1"/>
    </source>
</evidence>
<gene>
    <name evidence="6" type="ORF">APTSU1_000665700</name>
</gene>
<evidence type="ECO:0000313" key="7">
    <source>
        <dbReference type="Proteomes" id="UP001623349"/>
    </source>
</evidence>
<accession>A0ABQ0EX04</accession>
<keyword evidence="3" id="KW-0175">Coiled coil</keyword>
<reference evidence="6 7" key="1">
    <citation type="submission" date="2024-08" db="EMBL/GenBank/DDBJ databases">
        <title>The draft genome of Apodemus speciosus.</title>
        <authorList>
            <person name="Nabeshima K."/>
            <person name="Suzuki S."/>
            <person name="Onuma M."/>
        </authorList>
    </citation>
    <scope>NUCLEOTIDE SEQUENCE [LARGE SCALE GENOMIC DNA]</scope>
    <source>
        <strain evidence="6">IB14-021</strain>
    </source>
</reference>
<dbReference type="InterPro" id="IPR031826">
    <property type="entry name" value="IC97/Casc1_N"/>
</dbReference>
<evidence type="ECO:0000259" key="5">
    <source>
        <dbReference type="Pfam" id="PF15927"/>
    </source>
</evidence>
<evidence type="ECO:0000256" key="2">
    <source>
        <dbReference type="ARBA" id="ARBA00024414"/>
    </source>
</evidence>
<name>A0ABQ0EX04_APOSI</name>
<evidence type="ECO:0000256" key="1">
    <source>
        <dbReference type="ARBA" id="ARBA00024332"/>
    </source>
</evidence>
<evidence type="ECO:0000256" key="3">
    <source>
        <dbReference type="SAM" id="Coils"/>
    </source>
</evidence>
<organism evidence="6 7">
    <name type="scientific">Apodemus speciosus</name>
    <name type="common">Large Japanese field mouse</name>
    <dbReference type="NCBI Taxonomy" id="105296"/>
    <lineage>
        <taxon>Eukaryota</taxon>
        <taxon>Metazoa</taxon>
        <taxon>Chordata</taxon>
        <taxon>Craniata</taxon>
        <taxon>Vertebrata</taxon>
        <taxon>Euteleostomi</taxon>
        <taxon>Mammalia</taxon>
        <taxon>Eutheria</taxon>
        <taxon>Euarchontoglires</taxon>
        <taxon>Glires</taxon>
        <taxon>Rodentia</taxon>
        <taxon>Myomorpha</taxon>
        <taxon>Muroidea</taxon>
        <taxon>Muridae</taxon>
        <taxon>Murinae</taxon>
        <taxon>Apodemus</taxon>
    </lineage>
</organism>
<dbReference type="EMBL" id="BAAFST010000006">
    <property type="protein sequence ID" value="GAB1291427.1"/>
    <property type="molecule type" value="Genomic_DNA"/>
</dbReference>
<dbReference type="PANTHER" id="PTHR20929:SF11">
    <property type="entry name" value="DYNEIN AXONEMAL INTERMEDIATE CHAIN 7"/>
    <property type="match status" value="1"/>
</dbReference>
<dbReference type="Pfam" id="PF15927">
    <property type="entry name" value="Casc1_N"/>
    <property type="match status" value="2"/>
</dbReference>
<dbReference type="InterPro" id="IPR023247">
    <property type="entry name" value="IC97/Dnai7-like"/>
</dbReference>
<feature type="coiled-coil region" evidence="3">
    <location>
        <begin position="103"/>
        <end position="153"/>
    </location>
</feature>
<comment type="similarity">
    <text evidence="1">Belongs to the DNAI7 family.</text>
</comment>